<gene>
    <name evidence="6" type="primary">LOC106536392</name>
</gene>
<dbReference type="Pfam" id="PF13863">
    <property type="entry name" value="DUF4200"/>
    <property type="match status" value="1"/>
</dbReference>
<feature type="coiled-coil region" evidence="2">
    <location>
        <begin position="19"/>
        <end position="57"/>
    </location>
</feature>
<evidence type="ECO:0000256" key="3">
    <source>
        <dbReference type="SAM" id="MobiDB-lite"/>
    </source>
</evidence>
<protein>
    <submittedName>
        <fullName evidence="6">Coiled-coil domain-containing protein 37</fullName>
    </submittedName>
</protein>
<organism evidence="5 6">
    <name type="scientific">Austrofundulus limnaeus</name>
    <name type="common">Annual killifish</name>
    <dbReference type="NCBI Taxonomy" id="52670"/>
    <lineage>
        <taxon>Eukaryota</taxon>
        <taxon>Metazoa</taxon>
        <taxon>Chordata</taxon>
        <taxon>Craniata</taxon>
        <taxon>Vertebrata</taxon>
        <taxon>Euteleostomi</taxon>
        <taxon>Actinopterygii</taxon>
        <taxon>Neopterygii</taxon>
        <taxon>Teleostei</taxon>
        <taxon>Neoteleostei</taxon>
        <taxon>Acanthomorphata</taxon>
        <taxon>Ovalentaria</taxon>
        <taxon>Atherinomorphae</taxon>
        <taxon>Cyprinodontiformes</taxon>
        <taxon>Rivulidae</taxon>
        <taxon>Austrofundulus</taxon>
    </lineage>
</organism>
<feature type="coiled-coil region" evidence="2">
    <location>
        <begin position="223"/>
        <end position="250"/>
    </location>
</feature>
<feature type="domain" description="DUF4200" evidence="4">
    <location>
        <begin position="4"/>
        <end position="115"/>
    </location>
</feature>
<dbReference type="InterPro" id="IPR051147">
    <property type="entry name" value="CFAP_domain-containing"/>
</dbReference>
<dbReference type="PANTHER" id="PTHR21683:SF3">
    <property type="entry name" value="CILIA AND FLAGELLA ASSOCIATED PROTEIN 100"/>
    <property type="match status" value="1"/>
</dbReference>
<feature type="region of interest" description="Disordered" evidence="3">
    <location>
        <begin position="349"/>
        <end position="403"/>
    </location>
</feature>
<evidence type="ECO:0000256" key="1">
    <source>
        <dbReference type="ARBA" id="ARBA00023054"/>
    </source>
</evidence>
<dbReference type="Proteomes" id="UP000192220">
    <property type="component" value="Unplaced"/>
</dbReference>
<dbReference type="GO" id="GO:0005856">
    <property type="term" value="C:cytoskeleton"/>
    <property type="evidence" value="ECO:0007669"/>
    <property type="project" value="UniProtKB-ARBA"/>
</dbReference>
<name>A0A2I4DA51_AUSLI</name>
<dbReference type="STRING" id="52670.A0A2I4DA51"/>
<evidence type="ECO:0000256" key="2">
    <source>
        <dbReference type="SAM" id="Coils"/>
    </source>
</evidence>
<keyword evidence="5" id="KW-1185">Reference proteome</keyword>
<reference evidence="6" key="1">
    <citation type="submission" date="2025-08" db="UniProtKB">
        <authorList>
            <consortium name="RefSeq"/>
        </authorList>
    </citation>
    <scope>IDENTIFICATION</scope>
</reference>
<dbReference type="AlphaFoldDB" id="A0A2I4DA51"/>
<sequence>MEQQKAVMELSWMTKKSEMMKMDEIIAKEERKLEQLANAIERDNQKFEEFLKDHEKKAVESRTLFEREDKSKQEKNIEIEKLVAETRAVKSEISKFEELLTDYKIYKEFLFKISPSVWQHKQVNKTLKAEVVSEEDGQDDHNKKPQEMATGNCLESKLSNSEKELSSIKDIRASAQSDTLVKNCEVDFDSSEDEAELYFTEPQQLLNLMTELTDQNLSLILNSARVKEELRKLRQSITTTKREIEEEEEEDQIFPMINEMKQKIVRGKERSLELQQMLQLHESLSTNSQNAMLEALNEKVGEVHCSCVDDRKTNFNTLEKVANIKNLLISLLESLVSIPEEKLQKIKKIKDSEKRSRQREEKQRDQEEKQKERMRRYQERTLAVSKKVNGRKLMPRCLPVSQS</sequence>
<dbReference type="KEGG" id="alim:106536392"/>
<accession>A0A2I4DA51</accession>
<evidence type="ECO:0000313" key="6">
    <source>
        <dbReference type="RefSeq" id="XP_013889116.1"/>
    </source>
</evidence>
<proteinExistence type="predicted"/>
<dbReference type="PANTHER" id="PTHR21683">
    <property type="entry name" value="COILED-COIL DOMAIN-CONTAINING PROTEIN 42 LIKE-2-LIKE-RELATED"/>
    <property type="match status" value="1"/>
</dbReference>
<dbReference type="InParanoid" id="A0A2I4DA51"/>
<dbReference type="RefSeq" id="XP_013889116.1">
    <property type="nucleotide sequence ID" value="XM_014033662.1"/>
</dbReference>
<evidence type="ECO:0000259" key="4">
    <source>
        <dbReference type="Pfam" id="PF13863"/>
    </source>
</evidence>
<evidence type="ECO:0000313" key="5">
    <source>
        <dbReference type="Proteomes" id="UP000192220"/>
    </source>
</evidence>
<feature type="region of interest" description="Disordered" evidence="3">
    <location>
        <begin position="132"/>
        <end position="156"/>
    </location>
</feature>
<dbReference type="GeneID" id="106536392"/>
<feature type="compositionally biased region" description="Basic and acidic residues" evidence="3">
    <location>
        <begin position="349"/>
        <end position="379"/>
    </location>
</feature>
<dbReference type="InterPro" id="IPR025252">
    <property type="entry name" value="DUF4200"/>
</dbReference>
<dbReference type="OrthoDB" id="10264063at2759"/>
<keyword evidence="1 2" id="KW-0175">Coiled coil</keyword>